<evidence type="ECO:0000313" key="3">
    <source>
        <dbReference type="Proteomes" id="UP000028194"/>
    </source>
</evidence>
<name>A0A075MNB5_9ARCH</name>
<protein>
    <submittedName>
        <fullName evidence="2">Peptidase propeptide domain-containing protein</fullName>
    </submittedName>
</protein>
<accession>A0A075MNB5</accession>
<evidence type="ECO:0000259" key="1">
    <source>
        <dbReference type="Pfam" id="PF03413"/>
    </source>
</evidence>
<dbReference type="Proteomes" id="UP000028194">
    <property type="component" value="Chromosome"/>
</dbReference>
<evidence type="ECO:0000313" key="2">
    <source>
        <dbReference type="EMBL" id="AIF82297.1"/>
    </source>
</evidence>
<keyword evidence="3" id="KW-1185">Reference proteome</keyword>
<dbReference type="Gene3D" id="3.10.450.40">
    <property type="match status" value="1"/>
</dbReference>
<dbReference type="Pfam" id="PF03413">
    <property type="entry name" value="PepSY"/>
    <property type="match status" value="2"/>
</dbReference>
<sequence length="237" mass="24041">MSSLTEKTRRMFLIPSLLVVGLAVASVIMTAAVGAPSSMLAFAQTTATTPNQAATTTANQTAGTISLTQAAKDFLNDNLNATMIDAASAAEDQVPNGATVAAHFGILQGSLVYNVTVADTDTGNAFNVFVDAASGKILSKSAAFPVDTLGLPAGFDNATKTLIDAADVAENQVQNGMVVAGSIATAAQAEGGALVYLITVADIDNGTLHETRVNPTTGSIISSEVVPLGELHIGDLF</sequence>
<reference evidence="2 3" key="1">
    <citation type="journal article" date="2014" name="PLoS ONE">
        <title>Genome Sequence of Candidatus Nitrososphaera evergladensis from Group I.1b Enriched from Everglades Soil Reveals Novel Genomic Features of the Ammonia-Oxidizing Archaea.</title>
        <authorList>
            <person name="Zhalnina K.V."/>
            <person name="Dias R."/>
            <person name="Leonard M.T."/>
            <person name="Dorr de Quadros P."/>
            <person name="Camargo F.A."/>
            <person name="Drew J.C."/>
            <person name="Farmerie W.G."/>
            <person name="Daroub S.H."/>
            <person name="Triplett E.W."/>
        </authorList>
    </citation>
    <scope>NUCLEOTIDE SEQUENCE [LARGE SCALE GENOMIC DNA]</scope>
    <source>
        <strain evidence="2 3">SR1</strain>
    </source>
</reference>
<dbReference type="EMBL" id="CP007174">
    <property type="protein sequence ID" value="AIF82297.1"/>
    <property type="molecule type" value="Genomic_DNA"/>
</dbReference>
<gene>
    <name evidence="2" type="ORF">NTE_00215</name>
</gene>
<proteinExistence type="predicted"/>
<feature type="domain" description="PepSY" evidence="1">
    <location>
        <begin position="168"/>
        <end position="224"/>
    </location>
</feature>
<organism evidence="2 3">
    <name type="scientific">Candidatus Nitrososphaera evergladensis SR1</name>
    <dbReference type="NCBI Taxonomy" id="1459636"/>
    <lineage>
        <taxon>Archaea</taxon>
        <taxon>Nitrososphaerota</taxon>
        <taxon>Nitrososphaeria</taxon>
        <taxon>Nitrososphaerales</taxon>
        <taxon>Nitrososphaeraceae</taxon>
        <taxon>Nitrososphaera</taxon>
    </lineage>
</organism>
<feature type="domain" description="PepSY" evidence="1">
    <location>
        <begin position="85"/>
        <end position="139"/>
    </location>
</feature>
<dbReference type="InterPro" id="IPR025711">
    <property type="entry name" value="PepSY"/>
</dbReference>
<dbReference type="HOGENOM" id="CLU_102442_0_0_2"/>
<dbReference type="KEGG" id="nev:NTE_00215"/>
<dbReference type="AlphaFoldDB" id="A0A075MNB5"/>